<dbReference type="Proteomes" id="UP000299102">
    <property type="component" value="Unassembled WGS sequence"/>
</dbReference>
<accession>A0A4C1YGB1</accession>
<protein>
    <recommendedName>
        <fullName evidence="3">Mariner Mos1 transposase</fullName>
    </recommendedName>
</protein>
<name>A0A4C1YGB1_EUMVA</name>
<dbReference type="EMBL" id="BGZK01001236">
    <property type="protein sequence ID" value="GBP75108.1"/>
    <property type="molecule type" value="Genomic_DNA"/>
</dbReference>
<dbReference type="AlphaFoldDB" id="A0A4C1YGB1"/>
<proteinExistence type="predicted"/>
<evidence type="ECO:0008006" key="3">
    <source>
        <dbReference type="Google" id="ProtNLM"/>
    </source>
</evidence>
<dbReference type="GO" id="GO:0003676">
    <property type="term" value="F:nucleic acid binding"/>
    <property type="evidence" value="ECO:0007669"/>
    <property type="project" value="InterPro"/>
</dbReference>
<gene>
    <name evidence="1" type="ORF">EVAR_89810_1</name>
</gene>
<dbReference type="Gene3D" id="3.30.420.10">
    <property type="entry name" value="Ribonuclease H-like superfamily/Ribonuclease H"/>
    <property type="match status" value="1"/>
</dbReference>
<sequence>MTTVALENYRTVNSDWYTTICLPEGIDELRKINRKRRIILHRDASSHMAKETNKFSKEKDVELTINPAYSPDLTSCDFLLFAKIKNHYTRSRIFITRRGCRRV</sequence>
<dbReference type="InterPro" id="IPR036397">
    <property type="entry name" value="RNaseH_sf"/>
</dbReference>
<comment type="caution">
    <text evidence="1">The sequence shown here is derived from an EMBL/GenBank/DDBJ whole genome shotgun (WGS) entry which is preliminary data.</text>
</comment>
<keyword evidence="2" id="KW-1185">Reference proteome</keyword>
<dbReference type="OrthoDB" id="10017160at2759"/>
<reference evidence="1 2" key="1">
    <citation type="journal article" date="2019" name="Commun. Biol.">
        <title>The bagworm genome reveals a unique fibroin gene that provides high tensile strength.</title>
        <authorList>
            <person name="Kono N."/>
            <person name="Nakamura H."/>
            <person name="Ohtoshi R."/>
            <person name="Tomita M."/>
            <person name="Numata K."/>
            <person name="Arakawa K."/>
        </authorList>
    </citation>
    <scope>NUCLEOTIDE SEQUENCE [LARGE SCALE GENOMIC DNA]</scope>
</reference>
<evidence type="ECO:0000313" key="2">
    <source>
        <dbReference type="Proteomes" id="UP000299102"/>
    </source>
</evidence>
<evidence type="ECO:0000313" key="1">
    <source>
        <dbReference type="EMBL" id="GBP75108.1"/>
    </source>
</evidence>
<organism evidence="1 2">
    <name type="scientific">Eumeta variegata</name>
    <name type="common">Bagworm moth</name>
    <name type="synonym">Eumeta japonica</name>
    <dbReference type="NCBI Taxonomy" id="151549"/>
    <lineage>
        <taxon>Eukaryota</taxon>
        <taxon>Metazoa</taxon>
        <taxon>Ecdysozoa</taxon>
        <taxon>Arthropoda</taxon>
        <taxon>Hexapoda</taxon>
        <taxon>Insecta</taxon>
        <taxon>Pterygota</taxon>
        <taxon>Neoptera</taxon>
        <taxon>Endopterygota</taxon>
        <taxon>Lepidoptera</taxon>
        <taxon>Glossata</taxon>
        <taxon>Ditrysia</taxon>
        <taxon>Tineoidea</taxon>
        <taxon>Psychidae</taxon>
        <taxon>Oiketicinae</taxon>
        <taxon>Eumeta</taxon>
    </lineage>
</organism>